<dbReference type="PANTHER" id="PTHR43731">
    <property type="entry name" value="RHOMBOID PROTEASE"/>
    <property type="match status" value="1"/>
</dbReference>
<keyword evidence="6 7" id="KW-0472">Membrane</keyword>
<dbReference type="SUPFAM" id="SSF144091">
    <property type="entry name" value="Rhomboid-like"/>
    <property type="match status" value="1"/>
</dbReference>
<protein>
    <submittedName>
        <fullName evidence="10">Rhomboid family protein</fullName>
    </submittedName>
</protein>
<proteinExistence type="inferred from homology"/>
<sequence length="300" mass="32981">MLNDLKNAFRKPNNALTQIIIINVIGWVAINLIYVISPSFFKTFSKFLFVSGSLTELMFHPWTVLTYAFSHHDLLHIVFNMLTLYWFGMLVSEYLNSKRLISLYVLGALAGAVSYILIYNFFPGAKTGMGGTMLGASGAVFAVVVGAATLMPNYSFHLIFIGPVRIKYIAALLVLLSVFQLRGMNAGGQVAHLGGALMGYLFVVSLNRGTDLGGWIHYIIDGFTGLFRKKSKMKVTYRSKVAANAGTNYANANRNSVNAGNGTPDQAEIDAILDKISESGYESLSKEEKQQLFNASKKEK</sequence>
<feature type="domain" description="Peptidase S54 rhomboid" evidence="8">
    <location>
        <begin position="61"/>
        <end position="204"/>
    </location>
</feature>
<dbReference type="AlphaFoldDB" id="A1ZJ06"/>
<reference evidence="10 11" key="1">
    <citation type="submission" date="2007-01" db="EMBL/GenBank/DDBJ databases">
        <authorList>
            <person name="Haygood M."/>
            <person name="Podell S."/>
            <person name="Anderson C."/>
            <person name="Hopkinson B."/>
            <person name="Roe K."/>
            <person name="Barbeau K."/>
            <person name="Gaasterland T."/>
            <person name="Ferriera S."/>
            <person name="Johnson J."/>
            <person name="Kravitz S."/>
            <person name="Beeson K."/>
            <person name="Sutton G."/>
            <person name="Rogers Y.-H."/>
            <person name="Friedman R."/>
            <person name="Frazier M."/>
            <person name="Venter J.C."/>
        </authorList>
    </citation>
    <scope>NUCLEOTIDE SEQUENCE [LARGE SCALE GENOMIC DNA]</scope>
    <source>
        <strain evidence="10 11">ATCC 23134</strain>
    </source>
</reference>
<evidence type="ECO:0000256" key="1">
    <source>
        <dbReference type="ARBA" id="ARBA00004141"/>
    </source>
</evidence>
<feature type="transmembrane region" description="Helical" evidence="7">
    <location>
        <begin position="74"/>
        <end position="91"/>
    </location>
</feature>
<keyword evidence="3 7" id="KW-0812">Transmembrane</keyword>
<accession>A1ZJ06</accession>
<keyword evidence="11" id="KW-1185">Reference proteome</keyword>
<dbReference type="InterPro" id="IPR022764">
    <property type="entry name" value="Peptidase_S54_rhomboid_dom"/>
</dbReference>
<dbReference type="EMBL" id="AAWS01000010">
    <property type="protein sequence ID" value="EAY29542.1"/>
    <property type="molecule type" value="Genomic_DNA"/>
</dbReference>
<feature type="transmembrane region" description="Helical" evidence="7">
    <location>
        <begin position="134"/>
        <end position="154"/>
    </location>
</feature>
<comment type="similarity">
    <text evidence="2">Belongs to the peptidase S54 family.</text>
</comment>
<feature type="transmembrane region" description="Helical" evidence="7">
    <location>
        <begin position="190"/>
        <end position="207"/>
    </location>
</feature>
<evidence type="ECO:0000256" key="2">
    <source>
        <dbReference type="ARBA" id="ARBA00009045"/>
    </source>
</evidence>
<dbReference type="eggNOG" id="COG0705">
    <property type="taxonomic scope" value="Bacteria"/>
</dbReference>
<gene>
    <name evidence="10" type="ORF">M23134_00426</name>
</gene>
<feature type="transmembrane region" description="Helical" evidence="7">
    <location>
        <begin position="166"/>
        <end position="184"/>
    </location>
</feature>
<dbReference type="InterPro" id="IPR050925">
    <property type="entry name" value="Rhomboid_protease_S54"/>
</dbReference>
<dbReference type="RefSeq" id="WP_002695924.1">
    <property type="nucleotide sequence ID" value="NZ_AAWS01000010.1"/>
</dbReference>
<comment type="subcellular location">
    <subcellularLocation>
        <location evidence="1">Membrane</location>
        <topology evidence="1">Multi-pass membrane protein</topology>
    </subcellularLocation>
</comment>
<keyword evidence="5 7" id="KW-1133">Transmembrane helix</keyword>
<evidence type="ECO:0000313" key="11">
    <source>
        <dbReference type="Proteomes" id="UP000004095"/>
    </source>
</evidence>
<evidence type="ECO:0000256" key="5">
    <source>
        <dbReference type="ARBA" id="ARBA00022989"/>
    </source>
</evidence>
<dbReference type="GO" id="GO:0004252">
    <property type="term" value="F:serine-type endopeptidase activity"/>
    <property type="evidence" value="ECO:0007669"/>
    <property type="project" value="InterPro"/>
</dbReference>
<dbReference type="GO" id="GO:0016020">
    <property type="term" value="C:membrane"/>
    <property type="evidence" value="ECO:0007669"/>
    <property type="project" value="UniProtKB-SubCell"/>
</dbReference>
<keyword evidence="4" id="KW-0378">Hydrolase</keyword>
<dbReference type="Gene3D" id="1.20.1540.10">
    <property type="entry name" value="Rhomboid-like"/>
    <property type="match status" value="1"/>
</dbReference>
<dbReference type="Pfam" id="PF20216">
    <property type="entry name" value="DUF6576"/>
    <property type="match status" value="1"/>
</dbReference>
<evidence type="ECO:0000256" key="7">
    <source>
        <dbReference type="SAM" id="Phobius"/>
    </source>
</evidence>
<feature type="transmembrane region" description="Helical" evidence="7">
    <location>
        <begin position="103"/>
        <end position="122"/>
    </location>
</feature>
<evidence type="ECO:0000256" key="3">
    <source>
        <dbReference type="ARBA" id="ARBA00022692"/>
    </source>
</evidence>
<feature type="transmembrane region" description="Helical" evidence="7">
    <location>
        <begin position="47"/>
        <end position="68"/>
    </location>
</feature>
<organism evidence="10 11">
    <name type="scientific">Microscilla marina ATCC 23134</name>
    <dbReference type="NCBI Taxonomy" id="313606"/>
    <lineage>
        <taxon>Bacteria</taxon>
        <taxon>Pseudomonadati</taxon>
        <taxon>Bacteroidota</taxon>
        <taxon>Cytophagia</taxon>
        <taxon>Cytophagales</taxon>
        <taxon>Microscillaceae</taxon>
        <taxon>Microscilla</taxon>
    </lineage>
</organism>
<evidence type="ECO:0000256" key="6">
    <source>
        <dbReference type="ARBA" id="ARBA00023136"/>
    </source>
</evidence>
<evidence type="ECO:0000259" key="8">
    <source>
        <dbReference type="Pfam" id="PF01694"/>
    </source>
</evidence>
<dbReference type="Pfam" id="PF01694">
    <property type="entry name" value="Rhomboid"/>
    <property type="match status" value="1"/>
</dbReference>
<name>A1ZJ06_MICM2</name>
<evidence type="ECO:0000259" key="9">
    <source>
        <dbReference type="Pfam" id="PF20216"/>
    </source>
</evidence>
<feature type="domain" description="DUF6576" evidence="9">
    <location>
        <begin position="265"/>
        <end position="298"/>
    </location>
</feature>
<feature type="transmembrane region" description="Helical" evidence="7">
    <location>
        <begin position="15"/>
        <end position="35"/>
    </location>
</feature>
<comment type="caution">
    <text evidence="10">The sequence shown here is derived from an EMBL/GenBank/DDBJ whole genome shotgun (WGS) entry which is preliminary data.</text>
</comment>
<dbReference type="InterPro" id="IPR035952">
    <property type="entry name" value="Rhomboid-like_sf"/>
</dbReference>
<dbReference type="InterPro" id="IPR046483">
    <property type="entry name" value="DUF6576"/>
</dbReference>
<dbReference type="PANTHER" id="PTHR43731:SF14">
    <property type="entry name" value="PRESENILIN-ASSOCIATED RHOMBOID-LIKE PROTEIN, MITOCHONDRIAL"/>
    <property type="match status" value="1"/>
</dbReference>
<evidence type="ECO:0000313" key="10">
    <source>
        <dbReference type="EMBL" id="EAY29542.1"/>
    </source>
</evidence>
<dbReference type="Proteomes" id="UP000004095">
    <property type="component" value="Unassembled WGS sequence"/>
</dbReference>
<dbReference type="OrthoDB" id="680602at2"/>
<evidence type="ECO:0000256" key="4">
    <source>
        <dbReference type="ARBA" id="ARBA00022801"/>
    </source>
</evidence>